<evidence type="ECO:0000313" key="4">
    <source>
        <dbReference type="Proteomes" id="UP001221757"/>
    </source>
</evidence>
<evidence type="ECO:0000313" key="3">
    <source>
        <dbReference type="EMBL" id="KAJ7674409.1"/>
    </source>
</evidence>
<dbReference type="EMBL" id="JARKIE010000154">
    <property type="protein sequence ID" value="KAJ7674409.1"/>
    <property type="molecule type" value="Genomic_DNA"/>
</dbReference>
<sequence>MSAEDFATNNETDSSPIPAGRGQRPHIPTAAIEQYNNAEAKKLVSRANQARRNTGSSVTGAVATTSNGQQASHAVPTIDPAAYLCLSFHAYPDHQNQYYTLPQQQQPQSSPNPFNSGYGMPSSVPWERGLSNNLLYTIGEAPSPGAARGRASLHPDTNIFPPFNTNAVPGFDAEEQDKMYADPHADLSDDTDDAPAPDTGSTSATPFKPVPNSSGSSLSNILNNTQSTPQNLRVFPQSTANMSSTPVQALPPRILCRAFKQPTGPLTASSPTPSTSIAHSSPAQLSHRQPLLRHVNIFGPGFHDLRQRPRSPQVPRAADVSEKENRVHSLSDDEDKAEAARPAKKSRKESAACSISNVASNRIPIIELSYDYICLMVQTEEGKMWLNNRIALAQFVQEAFDYGVTELKLDPFVFKESPVDEVEQDLGRERIYSTRGWWKEVARDVVAGPDGFGFEHCAAKALKETQERVATANRDRVAVLLDRSAHVYRDPWDRTTKGSMYQHASIQHTIELAVFDGLLSDGMQHADYFDDTMPQGYNPADESQPLHKPTFSLVTTALDVISIRGAINEWSSGHWVSEPFYRKIYKVQFDAELVTLRAWHKFTSNPTKIEGNVRMVPPSFLARTFQEEVFAKARYEVLKTIVAPVPSEATMDDADFALNQ</sequence>
<accession>A0AAD7D268</accession>
<keyword evidence="4" id="KW-1185">Reference proteome</keyword>
<evidence type="ECO:0000259" key="2">
    <source>
        <dbReference type="Pfam" id="PF20149"/>
    </source>
</evidence>
<feature type="compositionally biased region" description="Low complexity" evidence="1">
    <location>
        <begin position="102"/>
        <end position="113"/>
    </location>
</feature>
<organism evidence="3 4">
    <name type="scientific">Mycena rosella</name>
    <name type="common">Pink bonnet</name>
    <name type="synonym">Agaricus rosellus</name>
    <dbReference type="NCBI Taxonomy" id="1033263"/>
    <lineage>
        <taxon>Eukaryota</taxon>
        <taxon>Fungi</taxon>
        <taxon>Dikarya</taxon>
        <taxon>Basidiomycota</taxon>
        <taxon>Agaricomycotina</taxon>
        <taxon>Agaricomycetes</taxon>
        <taxon>Agaricomycetidae</taxon>
        <taxon>Agaricales</taxon>
        <taxon>Marasmiineae</taxon>
        <taxon>Mycenaceae</taxon>
        <taxon>Mycena</taxon>
    </lineage>
</organism>
<proteinExistence type="predicted"/>
<feature type="compositionally biased region" description="Low complexity" evidence="1">
    <location>
        <begin position="212"/>
        <end position="224"/>
    </location>
</feature>
<comment type="caution">
    <text evidence="3">The sequence shown here is derived from an EMBL/GenBank/DDBJ whole genome shotgun (WGS) entry which is preliminary data.</text>
</comment>
<feature type="region of interest" description="Disordered" evidence="1">
    <location>
        <begin position="262"/>
        <end position="286"/>
    </location>
</feature>
<feature type="domain" description="DUF6532" evidence="2">
    <location>
        <begin position="394"/>
        <end position="599"/>
    </location>
</feature>
<reference evidence="3" key="1">
    <citation type="submission" date="2023-03" db="EMBL/GenBank/DDBJ databases">
        <title>Massive genome expansion in bonnet fungi (Mycena s.s.) driven by repeated elements and novel gene families across ecological guilds.</title>
        <authorList>
            <consortium name="Lawrence Berkeley National Laboratory"/>
            <person name="Harder C.B."/>
            <person name="Miyauchi S."/>
            <person name="Viragh M."/>
            <person name="Kuo A."/>
            <person name="Thoen E."/>
            <person name="Andreopoulos B."/>
            <person name="Lu D."/>
            <person name="Skrede I."/>
            <person name="Drula E."/>
            <person name="Henrissat B."/>
            <person name="Morin E."/>
            <person name="Kohler A."/>
            <person name="Barry K."/>
            <person name="LaButti K."/>
            <person name="Morin E."/>
            <person name="Salamov A."/>
            <person name="Lipzen A."/>
            <person name="Mereny Z."/>
            <person name="Hegedus B."/>
            <person name="Baldrian P."/>
            <person name="Stursova M."/>
            <person name="Weitz H."/>
            <person name="Taylor A."/>
            <person name="Grigoriev I.V."/>
            <person name="Nagy L.G."/>
            <person name="Martin F."/>
            <person name="Kauserud H."/>
        </authorList>
    </citation>
    <scope>NUCLEOTIDE SEQUENCE</scope>
    <source>
        <strain evidence="3">CBHHK067</strain>
    </source>
</reference>
<feature type="compositionally biased region" description="Basic and acidic residues" evidence="1">
    <location>
        <begin position="319"/>
        <end position="341"/>
    </location>
</feature>
<name>A0AAD7D268_MYCRO</name>
<dbReference type="InterPro" id="IPR045341">
    <property type="entry name" value="DUF6532"/>
</dbReference>
<dbReference type="Proteomes" id="UP001221757">
    <property type="component" value="Unassembled WGS sequence"/>
</dbReference>
<feature type="region of interest" description="Disordered" evidence="1">
    <location>
        <begin position="183"/>
        <end position="224"/>
    </location>
</feature>
<feature type="region of interest" description="Disordered" evidence="1">
    <location>
        <begin position="102"/>
        <end position="122"/>
    </location>
</feature>
<protein>
    <recommendedName>
        <fullName evidence="2">DUF6532 domain-containing protein</fullName>
    </recommendedName>
</protein>
<feature type="compositionally biased region" description="Polar residues" evidence="1">
    <location>
        <begin position="46"/>
        <end position="72"/>
    </location>
</feature>
<feature type="region of interest" description="Disordered" evidence="1">
    <location>
        <begin position="43"/>
        <end position="73"/>
    </location>
</feature>
<gene>
    <name evidence="3" type="ORF">B0H17DRAFT_1207990</name>
</gene>
<feature type="region of interest" description="Disordered" evidence="1">
    <location>
        <begin position="302"/>
        <end position="350"/>
    </location>
</feature>
<dbReference type="AlphaFoldDB" id="A0AAD7D268"/>
<evidence type="ECO:0000256" key="1">
    <source>
        <dbReference type="SAM" id="MobiDB-lite"/>
    </source>
</evidence>
<feature type="compositionally biased region" description="Low complexity" evidence="1">
    <location>
        <begin position="267"/>
        <end position="283"/>
    </location>
</feature>
<feature type="region of interest" description="Disordered" evidence="1">
    <location>
        <begin position="144"/>
        <end position="170"/>
    </location>
</feature>
<dbReference type="Pfam" id="PF20149">
    <property type="entry name" value="DUF6532"/>
    <property type="match status" value="1"/>
</dbReference>
<feature type="region of interest" description="Disordered" evidence="1">
    <location>
        <begin position="1"/>
        <end position="28"/>
    </location>
</feature>